<dbReference type="EMBL" id="JAMB01000035">
    <property type="protein sequence ID" value="ETX09366.1"/>
    <property type="molecule type" value="Genomic_DNA"/>
</dbReference>
<proteinExistence type="predicted"/>
<comment type="caution">
    <text evidence="3">The sequence shown here is derived from an EMBL/GenBank/DDBJ whole genome shotgun (WGS) entry which is preliminary data.</text>
</comment>
<evidence type="ECO:0000256" key="2">
    <source>
        <dbReference type="SAM" id="MobiDB-lite"/>
    </source>
</evidence>
<dbReference type="PATRIC" id="fig|1122207.3.peg.3167"/>
<dbReference type="AlphaFoldDB" id="X7E2J4"/>
<dbReference type="eggNOG" id="COG2963">
    <property type="taxonomic scope" value="Bacteria"/>
</dbReference>
<dbReference type="Proteomes" id="UP000054058">
    <property type="component" value="Unassembled WGS sequence"/>
</dbReference>
<keyword evidence="1" id="KW-0175">Coiled coil</keyword>
<sequence>LFMSKYSTTFKLELAKLAQYESSRELGRKFGVSSGQIRYWSLVFQIHGVESFRHHGHPYSSQFKLNAIKSMQVNRWSLAHCSAYFDLSSPGILFQWRSLYSREGTLRLTPRKKGRPNMNNASTTPTPSEQMTEKELREELEYLRAENAVLKKLEALAQAKKKKAKKRL</sequence>
<dbReference type="RefSeq" id="WP_211236484.1">
    <property type="nucleotide sequence ID" value="NZ_JAMB01000035.1"/>
</dbReference>
<reference evidence="3 4" key="1">
    <citation type="submission" date="2014-01" db="EMBL/GenBank/DDBJ databases">
        <title>Marinomonas ushuaiensis DSM 15871 Genome Sequencing.</title>
        <authorList>
            <person name="Lai Q."/>
            <person name="Shao Z.S."/>
        </authorList>
    </citation>
    <scope>NUCLEOTIDE SEQUENCE [LARGE SCALE GENOMIC DNA]</scope>
    <source>
        <strain evidence="3 4">DSM 15871</strain>
    </source>
</reference>
<dbReference type="PANTHER" id="PTHR33795">
    <property type="entry name" value="INSERTION ELEMENT IS150 PROTEIN INSJ"/>
    <property type="match status" value="1"/>
</dbReference>
<accession>X7E2J4</accession>
<dbReference type="InterPro" id="IPR010921">
    <property type="entry name" value="Trp_repressor/repl_initiator"/>
</dbReference>
<dbReference type="InterPro" id="IPR052057">
    <property type="entry name" value="IS150/IS1296_orfA-like"/>
</dbReference>
<feature type="region of interest" description="Disordered" evidence="2">
    <location>
        <begin position="109"/>
        <end position="133"/>
    </location>
</feature>
<dbReference type="STRING" id="1122207.MUS1_10345"/>
<protein>
    <submittedName>
        <fullName evidence="3">Transposase</fullName>
    </submittedName>
</protein>
<feature type="coiled-coil region" evidence="1">
    <location>
        <begin position="133"/>
        <end position="163"/>
    </location>
</feature>
<evidence type="ECO:0000313" key="3">
    <source>
        <dbReference type="EMBL" id="ETX09366.1"/>
    </source>
</evidence>
<feature type="non-terminal residue" evidence="3">
    <location>
        <position position="1"/>
    </location>
</feature>
<evidence type="ECO:0000313" key="4">
    <source>
        <dbReference type="Proteomes" id="UP000054058"/>
    </source>
</evidence>
<keyword evidence="4" id="KW-1185">Reference proteome</keyword>
<name>X7E2J4_9GAMM</name>
<dbReference type="SUPFAM" id="SSF48295">
    <property type="entry name" value="TrpR-like"/>
    <property type="match status" value="1"/>
</dbReference>
<dbReference type="PANTHER" id="PTHR33795:SF1">
    <property type="entry name" value="INSERTION ELEMENT IS150 PROTEIN INSJ"/>
    <property type="match status" value="1"/>
</dbReference>
<gene>
    <name evidence="3" type="ORF">MUS1_10345</name>
</gene>
<dbReference type="GO" id="GO:0043565">
    <property type="term" value="F:sequence-specific DNA binding"/>
    <property type="evidence" value="ECO:0007669"/>
    <property type="project" value="InterPro"/>
</dbReference>
<feature type="compositionally biased region" description="Polar residues" evidence="2">
    <location>
        <begin position="117"/>
        <end position="130"/>
    </location>
</feature>
<evidence type="ECO:0000256" key="1">
    <source>
        <dbReference type="SAM" id="Coils"/>
    </source>
</evidence>
<organism evidence="3 4">
    <name type="scientific">Marinomonas ushuaiensis DSM 15871</name>
    <dbReference type="NCBI Taxonomy" id="1122207"/>
    <lineage>
        <taxon>Bacteria</taxon>
        <taxon>Pseudomonadati</taxon>
        <taxon>Pseudomonadota</taxon>
        <taxon>Gammaproteobacteria</taxon>
        <taxon>Oceanospirillales</taxon>
        <taxon>Oceanospirillaceae</taxon>
        <taxon>Marinomonas</taxon>
    </lineage>
</organism>